<dbReference type="Proteomes" id="UP000044377">
    <property type="component" value="Unassembled WGS sequence"/>
</dbReference>
<keyword evidence="2" id="KW-0472">Membrane</keyword>
<dbReference type="InterPro" id="IPR021333">
    <property type="entry name" value="DUF2946"/>
</dbReference>
<sequence>MLLPPLRQRSFPAWFGIFAILTISIAPVISQTLAHCDRNAVQTLNASAPAAEHHHAMHGMSGAHTHSSNSTSPNPASIADHGACGYCALFSYTPALPDINGITVALWRDISHLRITLCLSCVILIERFASPIPRAPPY</sequence>
<evidence type="ECO:0000256" key="2">
    <source>
        <dbReference type="SAM" id="Phobius"/>
    </source>
</evidence>
<proteinExistence type="predicted"/>
<keyword evidence="2" id="KW-0812">Transmembrane</keyword>
<evidence type="ECO:0000313" key="4">
    <source>
        <dbReference type="Proteomes" id="UP000044377"/>
    </source>
</evidence>
<evidence type="ECO:0000313" key="3">
    <source>
        <dbReference type="EMBL" id="CPR19314.1"/>
    </source>
</evidence>
<feature type="transmembrane region" description="Helical" evidence="2">
    <location>
        <begin position="12"/>
        <end position="29"/>
    </location>
</feature>
<evidence type="ECO:0000256" key="1">
    <source>
        <dbReference type="SAM" id="MobiDB-lite"/>
    </source>
</evidence>
<dbReference type="RefSeq" id="WP_048638514.1">
    <property type="nucleotide sequence ID" value="NZ_CGIG01000001.1"/>
</dbReference>
<dbReference type="OrthoDB" id="6507184at2"/>
<organism evidence="3 4">
    <name type="scientific">Brenneria goodwinii</name>
    <dbReference type="NCBI Taxonomy" id="1109412"/>
    <lineage>
        <taxon>Bacteria</taxon>
        <taxon>Pseudomonadati</taxon>
        <taxon>Pseudomonadota</taxon>
        <taxon>Gammaproteobacteria</taxon>
        <taxon>Enterobacterales</taxon>
        <taxon>Pectobacteriaceae</taxon>
        <taxon>Brenneria</taxon>
    </lineage>
</organism>
<dbReference type="Pfam" id="PF11162">
    <property type="entry name" value="DUF2946"/>
    <property type="match status" value="1"/>
</dbReference>
<keyword evidence="4" id="KW-1185">Reference proteome</keyword>
<reference evidence="4" key="1">
    <citation type="submission" date="2015-01" db="EMBL/GenBank/DDBJ databases">
        <authorList>
            <person name="Paterson Steve"/>
        </authorList>
    </citation>
    <scope>NUCLEOTIDE SEQUENCE [LARGE SCALE GENOMIC DNA]</scope>
    <source>
        <strain evidence="4">OBR1</strain>
    </source>
</reference>
<accession>A0A0G4JZ53</accession>
<protein>
    <recommendedName>
        <fullName evidence="5">DUF2946 domain-containing protein</fullName>
    </recommendedName>
</protein>
<gene>
    <name evidence="3" type="ORF">BN1221_03695c</name>
</gene>
<name>A0A0G4JZ53_9GAMM</name>
<dbReference type="AlphaFoldDB" id="A0A0G4JZ53"/>
<dbReference type="EMBL" id="CGIG01000001">
    <property type="protein sequence ID" value="CPR19314.1"/>
    <property type="molecule type" value="Genomic_DNA"/>
</dbReference>
<keyword evidence="2" id="KW-1133">Transmembrane helix</keyword>
<evidence type="ECO:0008006" key="5">
    <source>
        <dbReference type="Google" id="ProtNLM"/>
    </source>
</evidence>
<feature type="region of interest" description="Disordered" evidence="1">
    <location>
        <begin position="55"/>
        <end position="74"/>
    </location>
</feature>